<keyword evidence="3" id="KW-1185">Reference proteome</keyword>
<dbReference type="Pfam" id="PF04970">
    <property type="entry name" value="LRAT"/>
    <property type="match status" value="1"/>
</dbReference>
<name>A0A914PGZ8_9BILA</name>
<sequence length="135" mass="14991">MGNGNHHVHLAPMASFVTNSSQEIKILVHCFQQSKKENKVSAAVKLATEKYGLYEYRFLTNNCQHFASLISTGRLEMIDREIVEQGARIGIIGLIGIAAVGFAAYYLTPQTPIAVPAVENNNANEDENDEEQRRN</sequence>
<dbReference type="WBParaSite" id="PDA_v2.g17564.t1">
    <property type="protein sequence ID" value="PDA_v2.g17564.t1"/>
    <property type="gene ID" value="PDA_v2.g17564"/>
</dbReference>
<dbReference type="Proteomes" id="UP000887578">
    <property type="component" value="Unplaced"/>
</dbReference>
<accession>A0A914PGZ8</accession>
<feature type="transmembrane region" description="Helical" evidence="1">
    <location>
        <begin position="87"/>
        <end position="107"/>
    </location>
</feature>
<protein>
    <submittedName>
        <fullName evidence="4">LRAT domain-containing protein</fullName>
    </submittedName>
</protein>
<keyword evidence="1" id="KW-0812">Transmembrane</keyword>
<organism evidence="3 4">
    <name type="scientific">Panagrolaimus davidi</name>
    <dbReference type="NCBI Taxonomy" id="227884"/>
    <lineage>
        <taxon>Eukaryota</taxon>
        <taxon>Metazoa</taxon>
        <taxon>Ecdysozoa</taxon>
        <taxon>Nematoda</taxon>
        <taxon>Chromadorea</taxon>
        <taxon>Rhabditida</taxon>
        <taxon>Tylenchina</taxon>
        <taxon>Panagrolaimomorpha</taxon>
        <taxon>Panagrolaimoidea</taxon>
        <taxon>Panagrolaimidae</taxon>
        <taxon>Panagrolaimus</taxon>
    </lineage>
</organism>
<feature type="domain" description="LRAT" evidence="2">
    <location>
        <begin position="7"/>
        <end position="75"/>
    </location>
</feature>
<evidence type="ECO:0000313" key="3">
    <source>
        <dbReference type="Proteomes" id="UP000887578"/>
    </source>
</evidence>
<proteinExistence type="predicted"/>
<dbReference type="Gene3D" id="3.90.1720.10">
    <property type="entry name" value="endopeptidase domain like (from Nostoc punctiforme)"/>
    <property type="match status" value="1"/>
</dbReference>
<evidence type="ECO:0000256" key="1">
    <source>
        <dbReference type="SAM" id="Phobius"/>
    </source>
</evidence>
<keyword evidence="1" id="KW-1133">Transmembrane helix</keyword>
<evidence type="ECO:0000313" key="4">
    <source>
        <dbReference type="WBParaSite" id="PDA_v2.g17564.t1"/>
    </source>
</evidence>
<reference evidence="4" key="1">
    <citation type="submission" date="2022-11" db="UniProtKB">
        <authorList>
            <consortium name="WormBaseParasite"/>
        </authorList>
    </citation>
    <scope>IDENTIFICATION</scope>
</reference>
<dbReference type="AlphaFoldDB" id="A0A914PGZ8"/>
<evidence type="ECO:0000259" key="2">
    <source>
        <dbReference type="Pfam" id="PF04970"/>
    </source>
</evidence>
<keyword evidence="1" id="KW-0472">Membrane</keyword>
<dbReference type="InterPro" id="IPR007053">
    <property type="entry name" value="LRAT_dom"/>
</dbReference>